<dbReference type="Proteomes" id="UP000009319">
    <property type="component" value="Unassembled WGS sequence"/>
</dbReference>
<sequence length="58" mass="6436">MANAGEPMAKVVPLEEADASKKQRIGFIRGMISVPDDFDTIITDEIEEMFSDGKQFSE</sequence>
<proteinExistence type="predicted"/>
<evidence type="ECO:0000313" key="2">
    <source>
        <dbReference type="Proteomes" id="UP000009319"/>
    </source>
</evidence>
<dbReference type="AlphaFoldDB" id="K0Q5N7"/>
<dbReference type="STRING" id="1211777.BN77_p11415"/>
<keyword evidence="2" id="KW-1185">Reference proteome</keyword>
<accession>K0Q5N7</accession>
<dbReference type="eggNOG" id="COG4118">
    <property type="taxonomic scope" value="Bacteria"/>
</dbReference>
<dbReference type="HOGENOM" id="CLU_2976234_0_0_5"/>
<dbReference type="EMBL" id="CANI01000039">
    <property type="protein sequence ID" value="CCM78724.1"/>
    <property type="molecule type" value="Genomic_DNA"/>
</dbReference>
<reference evidence="1 2" key="1">
    <citation type="journal article" date="2013" name="Genome Announc.">
        <title>Draft Genome Sequence of Rhizobium mesoamericanum STM3625, a Nitrogen-Fixing Symbiont of Mimosa pudica Isolated in French Guiana (South America).</title>
        <authorList>
            <person name="Moulin L."/>
            <person name="Mornico D."/>
            <person name="Melkonian R."/>
            <person name="Klonowska A."/>
        </authorList>
    </citation>
    <scope>NUCLEOTIDE SEQUENCE [LARGE SCALE GENOMIC DNA]</scope>
    <source>
        <strain evidence="1 2">STM3625</strain>
    </source>
</reference>
<gene>
    <name evidence="1" type="ORF">BN77_p11415</name>
</gene>
<protein>
    <submittedName>
        <fullName evidence="1">Prevent-host-death family protein</fullName>
    </submittedName>
</protein>
<comment type="caution">
    <text evidence="1">The sequence shown here is derived from an EMBL/GenBank/DDBJ whole genome shotgun (WGS) entry which is preliminary data.</text>
</comment>
<name>K0Q5N7_9HYPH</name>
<evidence type="ECO:0000313" key="1">
    <source>
        <dbReference type="EMBL" id="CCM78724.1"/>
    </source>
</evidence>
<organism evidence="1 2">
    <name type="scientific">Rhizobium mesoamericanum STM3625</name>
    <dbReference type="NCBI Taxonomy" id="1211777"/>
    <lineage>
        <taxon>Bacteria</taxon>
        <taxon>Pseudomonadati</taxon>
        <taxon>Pseudomonadota</taxon>
        <taxon>Alphaproteobacteria</taxon>
        <taxon>Hyphomicrobiales</taxon>
        <taxon>Rhizobiaceae</taxon>
        <taxon>Rhizobium/Agrobacterium group</taxon>
        <taxon>Rhizobium</taxon>
    </lineage>
</organism>